<accession>A0A1H4AIL4</accession>
<evidence type="ECO:0000313" key="2">
    <source>
        <dbReference type="Proteomes" id="UP000236755"/>
    </source>
</evidence>
<sequence length="203" mass="23170">MTITARDRREVSEAVSPFSVQNALYDDTPNVIKNMLRELAERPVVPDGVELSERVIRDICDQKELGSTRLRIDNRLSAELSQHSFEAEYTTGLDIDDLKQKVEKPQYSYPAVELSLEIYEPTGYEIQLDSNGRARSLSVLVMCINHDSVLMYDPLKYADTDISGSLEATEVDKKEFVKGWKGRLETTSALWVEETDQQRLSQY</sequence>
<gene>
    <name evidence="1" type="ORF">SAMN04488065_2804</name>
</gene>
<dbReference type="AlphaFoldDB" id="A0A1H4AIL4"/>
<reference evidence="1 2" key="1">
    <citation type="submission" date="2016-10" db="EMBL/GenBank/DDBJ databases">
        <authorList>
            <person name="de Groot N.N."/>
        </authorList>
    </citation>
    <scope>NUCLEOTIDE SEQUENCE [LARGE SCALE GENOMIC DNA]</scope>
    <source>
        <strain evidence="1 2">CGMCC 1.8712</strain>
    </source>
</reference>
<dbReference type="OrthoDB" id="349991at2157"/>
<proteinExistence type="predicted"/>
<name>A0A1H4AIL4_9EURY</name>
<dbReference type="STRING" id="555874.SAMN04488065_2804"/>
<dbReference type="Proteomes" id="UP000236755">
    <property type="component" value="Unassembled WGS sequence"/>
</dbReference>
<keyword evidence="2" id="KW-1185">Reference proteome</keyword>
<evidence type="ECO:0000313" key="1">
    <source>
        <dbReference type="EMBL" id="SEA35745.1"/>
    </source>
</evidence>
<protein>
    <submittedName>
        <fullName evidence="1">Uncharacterized protein</fullName>
    </submittedName>
</protein>
<organism evidence="1 2">
    <name type="scientific">Haloplanus vescus</name>
    <dbReference type="NCBI Taxonomy" id="555874"/>
    <lineage>
        <taxon>Archaea</taxon>
        <taxon>Methanobacteriati</taxon>
        <taxon>Methanobacteriota</taxon>
        <taxon>Stenosarchaea group</taxon>
        <taxon>Halobacteria</taxon>
        <taxon>Halobacteriales</taxon>
        <taxon>Haloferacaceae</taxon>
        <taxon>Haloplanus</taxon>
    </lineage>
</organism>
<dbReference type="RefSeq" id="WP_143025276.1">
    <property type="nucleotide sequence ID" value="NZ_FNQT01000006.1"/>
</dbReference>
<dbReference type="EMBL" id="FNQT01000006">
    <property type="protein sequence ID" value="SEA35745.1"/>
    <property type="molecule type" value="Genomic_DNA"/>
</dbReference>